<evidence type="ECO:0000313" key="3">
    <source>
        <dbReference type="Proteomes" id="UP000676325"/>
    </source>
</evidence>
<keyword evidence="1" id="KW-0472">Membrane</keyword>
<keyword evidence="1" id="KW-1133">Transmembrane helix</keyword>
<accession>A0A941EBP2</accession>
<keyword evidence="3" id="KW-1185">Reference proteome</keyword>
<proteinExistence type="predicted"/>
<feature type="transmembrane region" description="Helical" evidence="1">
    <location>
        <begin position="21"/>
        <end position="41"/>
    </location>
</feature>
<comment type="caution">
    <text evidence="2">The sequence shown here is derived from an EMBL/GenBank/DDBJ whole genome shotgun (WGS) entry which is preliminary data.</text>
</comment>
<sequence length="95" mass="9810">MASVTRGLITRRGSETVVRNRGSVLCCGALAGALPLFAYLAGIVSMRHRAAEGGFVGVPVVLGLLGYLCWIIGGRQSIRLGPVGLIVENALVSCA</sequence>
<organism evidence="2 3">
    <name type="scientific">Actinospica acidithermotolerans</name>
    <dbReference type="NCBI Taxonomy" id="2828514"/>
    <lineage>
        <taxon>Bacteria</taxon>
        <taxon>Bacillati</taxon>
        <taxon>Actinomycetota</taxon>
        <taxon>Actinomycetes</taxon>
        <taxon>Catenulisporales</taxon>
        <taxon>Actinospicaceae</taxon>
        <taxon>Actinospica</taxon>
    </lineage>
</organism>
<keyword evidence="1" id="KW-0812">Transmembrane</keyword>
<name>A0A941EBP2_9ACTN</name>
<evidence type="ECO:0000256" key="1">
    <source>
        <dbReference type="SAM" id="Phobius"/>
    </source>
</evidence>
<feature type="transmembrane region" description="Helical" evidence="1">
    <location>
        <begin position="53"/>
        <end position="72"/>
    </location>
</feature>
<dbReference type="AlphaFoldDB" id="A0A941EBP2"/>
<dbReference type="EMBL" id="JAGSOH010000059">
    <property type="protein sequence ID" value="MBR7828531.1"/>
    <property type="molecule type" value="Genomic_DNA"/>
</dbReference>
<gene>
    <name evidence="2" type="ORF">KDK95_19625</name>
</gene>
<protein>
    <submittedName>
        <fullName evidence="2">Uncharacterized protein</fullName>
    </submittedName>
</protein>
<dbReference type="RefSeq" id="WP_212519666.1">
    <property type="nucleotide sequence ID" value="NZ_JAGSOH010000059.1"/>
</dbReference>
<dbReference type="Proteomes" id="UP000676325">
    <property type="component" value="Unassembled WGS sequence"/>
</dbReference>
<evidence type="ECO:0000313" key="2">
    <source>
        <dbReference type="EMBL" id="MBR7828531.1"/>
    </source>
</evidence>
<reference evidence="2" key="1">
    <citation type="submission" date="2021-04" db="EMBL/GenBank/DDBJ databases">
        <title>Genome based classification of Actinospica acidithermotolerans sp. nov., an actinobacterium isolated from an Indonesian hot spring.</title>
        <authorList>
            <person name="Kusuma A.B."/>
            <person name="Putra K.E."/>
            <person name="Nafisah S."/>
            <person name="Loh J."/>
            <person name="Nouioui I."/>
            <person name="Goodfellow M."/>
        </authorList>
    </citation>
    <scope>NUCLEOTIDE SEQUENCE</scope>
    <source>
        <strain evidence="2">MGRD01-02</strain>
    </source>
</reference>